<gene>
    <name evidence="2" type="ORF">AMON00008_LOCUS34219</name>
</gene>
<feature type="region of interest" description="Disordered" evidence="1">
    <location>
        <begin position="191"/>
        <end position="221"/>
    </location>
</feature>
<dbReference type="EMBL" id="HBNR01048984">
    <property type="protein sequence ID" value="CAE4611839.1"/>
    <property type="molecule type" value="Transcribed_RNA"/>
</dbReference>
<proteinExistence type="predicted"/>
<accession>A0A7S4UXN6</accession>
<sequence length="221" mass="25885">MLGRQPPPARRSLSASALHRDRILANDKFWKNQKRLSPEEERALEDRWDGRHQLHFSKNNEILTPGLRDYFDRGRELPSEESFWVRSQTPVRPTYLLSHDPRHEDPDGSARFRTRPHLATSPFRPRPPRPVLRRLEDSWNGRHHVTTSLWNDLYHENSREYFSRNVAPRSERVLQQRLNGITLHVNPHKHPDCENGCDDPPTAAEALIGVSRDGTDEPRRP</sequence>
<protein>
    <submittedName>
        <fullName evidence="2">Uncharacterized protein</fullName>
    </submittedName>
</protein>
<feature type="region of interest" description="Disordered" evidence="1">
    <location>
        <begin position="95"/>
        <end position="129"/>
    </location>
</feature>
<feature type="compositionally biased region" description="Basic and acidic residues" evidence="1">
    <location>
        <begin position="99"/>
        <end position="110"/>
    </location>
</feature>
<evidence type="ECO:0000256" key="1">
    <source>
        <dbReference type="SAM" id="MobiDB-lite"/>
    </source>
</evidence>
<evidence type="ECO:0000313" key="2">
    <source>
        <dbReference type="EMBL" id="CAE4611839.1"/>
    </source>
</evidence>
<reference evidence="2" key="1">
    <citation type="submission" date="2021-01" db="EMBL/GenBank/DDBJ databases">
        <authorList>
            <person name="Corre E."/>
            <person name="Pelletier E."/>
            <person name="Niang G."/>
            <person name="Scheremetjew M."/>
            <person name="Finn R."/>
            <person name="Kale V."/>
            <person name="Holt S."/>
            <person name="Cochrane G."/>
            <person name="Meng A."/>
            <person name="Brown T."/>
            <person name="Cohen L."/>
        </authorList>
    </citation>
    <scope>NUCLEOTIDE SEQUENCE</scope>
    <source>
        <strain evidence="2">CCMP3105</strain>
    </source>
</reference>
<name>A0A7S4UXN6_9DINO</name>
<dbReference type="AlphaFoldDB" id="A0A7S4UXN6"/>
<organism evidence="2">
    <name type="scientific">Alexandrium monilatum</name>
    <dbReference type="NCBI Taxonomy" id="311494"/>
    <lineage>
        <taxon>Eukaryota</taxon>
        <taxon>Sar</taxon>
        <taxon>Alveolata</taxon>
        <taxon>Dinophyceae</taxon>
        <taxon>Gonyaulacales</taxon>
        <taxon>Pyrocystaceae</taxon>
        <taxon>Alexandrium</taxon>
    </lineage>
</organism>